<dbReference type="EnsemblMetazoa" id="G12890.8">
    <property type="protein sequence ID" value="G12890.8:cds"/>
    <property type="gene ID" value="G12890"/>
</dbReference>
<evidence type="ECO:0000313" key="3">
    <source>
        <dbReference type="EnsemblMetazoa" id="G12890.11:cds"/>
    </source>
</evidence>
<keyword evidence="4" id="KW-1185">Reference proteome</keyword>
<dbReference type="AlphaFoldDB" id="A0A8W8I8D4"/>
<dbReference type="EnsemblMetazoa" id="G12890.12">
    <property type="protein sequence ID" value="G12890.12:cds"/>
    <property type="gene ID" value="G12890"/>
</dbReference>
<evidence type="ECO:0000313" key="4">
    <source>
        <dbReference type="Proteomes" id="UP000005408"/>
    </source>
</evidence>
<dbReference type="EnsemblMetazoa" id="G12890.6">
    <property type="protein sequence ID" value="G12890.6:cds"/>
    <property type="gene ID" value="G12890"/>
</dbReference>
<accession>A0A8W8I8D4</accession>
<dbReference type="EnsemblMetazoa" id="G12890.1">
    <property type="protein sequence ID" value="G12890.1:cds"/>
    <property type="gene ID" value="G12890"/>
</dbReference>
<dbReference type="Proteomes" id="UP000005408">
    <property type="component" value="Unassembled WGS sequence"/>
</dbReference>
<feature type="transmembrane region" description="Helical" evidence="1">
    <location>
        <begin position="78"/>
        <end position="102"/>
    </location>
</feature>
<keyword evidence="1" id="KW-0472">Membrane</keyword>
<keyword evidence="2" id="KW-0732">Signal</keyword>
<name>A0A8W8I8D4_MAGGI</name>
<feature type="signal peptide" evidence="2">
    <location>
        <begin position="1"/>
        <end position="23"/>
    </location>
</feature>
<keyword evidence="1" id="KW-1133">Transmembrane helix</keyword>
<feature type="chain" id="PRO_5042430770" evidence="2">
    <location>
        <begin position="24"/>
        <end position="151"/>
    </location>
</feature>
<organism evidence="3 4">
    <name type="scientific">Magallana gigas</name>
    <name type="common">Pacific oyster</name>
    <name type="synonym">Crassostrea gigas</name>
    <dbReference type="NCBI Taxonomy" id="29159"/>
    <lineage>
        <taxon>Eukaryota</taxon>
        <taxon>Metazoa</taxon>
        <taxon>Spiralia</taxon>
        <taxon>Lophotrochozoa</taxon>
        <taxon>Mollusca</taxon>
        <taxon>Bivalvia</taxon>
        <taxon>Autobranchia</taxon>
        <taxon>Pteriomorphia</taxon>
        <taxon>Ostreida</taxon>
        <taxon>Ostreoidea</taxon>
        <taxon>Ostreidae</taxon>
        <taxon>Magallana</taxon>
    </lineage>
</organism>
<dbReference type="EnsemblMetazoa" id="G12890.4">
    <property type="protein sequence ID" value="G12890.4:cds"/>
    <property type="gene ID" value="G12890"/>
</dbReference>
<dbReference type="EnsemblMetazoa" id="G12890.5">
    <property type="protein sequence ID" value="G12890.5:cds"/>
    <property type="gene ID" value="G12890"/>
</dbReference>
<evidence type="ECO:0000256" key="1">
    <source>
        <dbReference type="SAM" id="Phobius"/>
    </source>
</evidence>
<proteinExistence type="predicted"/>
<dbReference type="EnsemblMetazoa" id="G12890.7">
    <property type="protein sequence ID" value="G12890.7:cds"/>
    <property type="gene ID" value="G12890"/>
</dbReference>
<reference evidence="3" key="1">
    <citation type="submission" date="2022-08" db="UniProtKB">
        <authorList>
            <consortium name="EnsemblMetazoa"/>
        </authorList>
    </citation>
    <scope>IDENTIFICATION</scope>
    <source>
        <strain evidence="3">05x7-T-G4-1.051#20</strain>
    </source>
</reference>
<keyword evidence="1" id="KW-0812">Transmembrane</keyword>
<dbReference type="EnsemblMetazoa" id="G12890.11">
    <property type="protein sequence ID" value="G12890.11:cds"/>
    <property type="gene ID" value="G12890"/>
</dbReference>
<dbReference type="OMA" id="CCCRACC"/>
<evidence type="ECO:0000256" key="2">
    <source>
        <dbReference type="SAM" id="SignalP"/>
    </source>
</evidence>
<sequence>MDSSPTMLIFFITIVSFFGLGECGECCRIRNILTSDTDDVWCSDYCCISLGNTYCCDSSLLQAPEEDRLPFCINWFHVYVWVPIVVSIGIVVLCIGCCICCCRACCGRRRETIIVQGGQPSGTTVVAQQQATMMNPVGYAPSPYSAGYDQP</sequence>
<dbReference type="OrthoDB" id="6150010at2759"/>
<protein>
    <submittedName>
        <fullName evidence="3">Uncharacterized protein</fullName>
    </submittedName>
</protein>
<dbReference type="EnsemblMetazoa" id="G12890.2">
    <property type="protein sequence ID" value="G12890.2:cds"/>
    <property type="gene ID" value="G12890"/>
</dbReference>